<sequence length="113" mass="13360">ITSLQQNTQDQDIHATYIRIAEELLSRMEIMNEKEKQIKGNEQKLDTFRNYKKVELSSSSSIRMSTEVIDILRYLKMSRDCKSIDDLIRSLLDRELDYLSEAELQYCIEKLHA</sequence>
<name>A0A433RNI2_9BACL</name>
<proteinExistence type="predicted"/>
<evidence type="ECO:0000313" key="1">
    <source>
        <dbReference type="EMBL" id="RUS49260.1"/>
    </source>
</evidence>
<dbReference type="AlphaFoldDB" id="A0A433RNI2"/>
<accession>A0A433RNI2</accession>
<comment type="caution">
    <text evidence="1">The sequence shown here is derived from an EMBL/GenBank/DDBJ whole genome shotgun (WGS) entry which is preliminary data.</text>
</comment>
<reference evidence="1 2" key="1">
    <citation type="submission" date="2014-11" db="EMBL/GenBank/DDBJ databases">
        <title>Genome sequence and analysis of novel Kurthia sp.</title>
        <authorList>
            <person name="Lawson J.N."/>
            <person name="Gonzalez J.E."/>
            <person name="Rinauldi L."/>
            <person name="Xuan Z."/>
            <person name="Firman A."/>
            <person name="Shaddox L."/>
            <person name="Trudeau A."/>
            <person name="Shah S."/>
            <person name="Reiman D."/>
        </authorList>
    </citation>
    <scope>NUCLEOTIDE SEQUENCE [LARGE SCALE GENOMIC DNA]</scope>
    <source>
        <strain evidence="1 2">3B1D</strain>
    </source>
</reference>
<dbReference type="Proteomes" id="UP000288623">
    <property type="component" value="Unassembled WGS sequence"/>
</dbReference>
<evidence type="ECO:0000313" key="2">
    <source>
        <dbReference type="Proteomes" id="UP000288623"/>
    </source>
</evidence>
<gene>
    <name evidence="1" type="ORF">QI30_20265</name>
</gene>
<protein>
    <submittedName>
        <fullName evidence="1">Uncharacterized protein</fullName>
    </submittedName>
</protein>
<feature type="non-terminal residue" evidence="1">
    <location>
        <position position="1"/>
    </location>
</feature>
<keyword evidence="2" id="KW-1185">Reference proteome</keyword>
<organism evidence="1 2">
    <name type="scientific">Candidatus Kurthia intestinigallinarum</name>
    <dbReference type="NCBI Taxonomy" id="1562256"/>
    <lineage>
        <taxon>Bacteria</taxon>
        <taxon>Bacillati</taxon>
        <taxon>Bacillota</taxon>
        <taxon>Bacilli</taxon>
        <taxon>Bacillales</taxon>
        <taxon>Caryophanaceae</taxon>
        <taxon>Kurthia</taxon>
    </lineage>
</organism>
<dbReference type="RefSeq" id="WP_233600658.1">
    <property type="nucleotide sequence ID" value="NZ_JTFC01000241.1"/>
</dbReference>
<dbReference type="EMBL" id="JTFC01000241">
    <property type="protein sequence ID" value="RUS49260.1"/>
    <property type="molecule type" value="Genomic_DNA"/>
</dbReference>